<protein>
    <submittedName>
        <fullName evidence="1">Uncharacterized protein</fullName>
    </submittedName>
</protein>
<evidence type="ECO:0000313" key="1">
    <source>
        <dbReference type="EMBL" id="NAW50199.1"/>
    </source>
</evidence>
<proteinExistence type="predicted"/>
<gene>
    <name evidence="1" type="ORF">GNY06_01950</name>
</gene>
<dbReference type="EMBL" id="JAAABJ010000224">
    <property type="protein sequence ID" value="NAW50199.1"/>
    <property type="molecule type" value="Genomic_DNA"/>
</dbReference>
<reference evidence="1 2" key="1">
    <citation type="submission" date="2019-11" db="EMBL/GenBank/DDBJ databases">
        <title>Characterization of Elizabethkingia argenteiflava sp. nov., isolated from inner surface of Soybean Pods.</title>
        <authorList>
            <person name="Mo S."/>
        </authorList>
    </citation>
    <scope>NUCLEOTIDE SEQUENCE [LARGE SCALE GENOMIC DNA]</scope>
    <source>
        <strain evidence="1 2">YB22</strain>
    </source>
</reference>
<name>A0A845PPD8_9FLAO</name>
<sequence>MKTILLASIVQLTSCSESKTVEAQTPKSDVTINHLTQDIHKEKKPYVISKQDSSVVYKKETNTELQVQKKFFQESVEVAIDETWVIKKIDPLLLKVKKTLLDKDIPKQDKIYWLAYLHYYEAIFYKTIAKNDHKASASIEKAIELLNENPRTSEDYALLAGCTSFSIQFANLVQLPKISSKVSELAKKSLQLNPKNMRAYYVLASHNLYTPKMFGGVVKVEEYAHKGLACPERLDHKLYSPYWGKYKIYEILEDYYQMENRPLEAKKYKELIKKKL</sequence>
<accession>A0A845PPD8</accession>
<comment type="caution">
    <text evidence="1">The sequence shown here is derived from an EMBL/GenBank/DDBJ whole genome shotgun (WGS) entry which is preliminary data.</text>
</comment>
<dbReference type="AlphaFoldDB" id="A0A845PPD8"/>
<organism evidence="1 2">
    <name type="scientific">Elizabethkingia argenteiflava</name>
    <dbReference type="NCBI Taxonomy" id="2681556"/>
    <lineage>
        <taxon>Bacteria</taxon>
        <taxon>Pseudomonadati</taxon>
        <taxon>Bacteroidota</taxon>
        <taxon>Flavobacteriia</taxon>
        <taxon>Flavobacteriales</taxon>
        <taxon>Weeksellaceae</taxon>
        <taxon>Elizabethkingia</taxon>
    </lineage>
</organism>
<keyword evidence="2" id="KW-1185">Reference proteome</keyword>
<dbReference type="Proteomes" id="UP000553459">
    <property type="component" value="Unassembled WGS sequence"/>
</dbReference>
<evidence type="ECO:0000313" key="2">
    <source>
        <dbReference type="Proteomes" id="UP000553459"/>
    </source>
</evidence>
<dbReference type="RefSeq" id="WP_166518560.1">
    <property type="nucleotide sequence ID" value="NZ_JAAABJ010000224.1"/>
</dbReference>